<dbReference type="InParanoid" id="A0A0C3PC78"/>
<evidence type="ECO:0000313" key="8">
    <source>
        <dbReference type="EMBL" id="KIO11325.1"/>
    </source>
</evidence>
<name>A0A0C3PC78_PISTI</name>
<dbReference type="GO" id="GO:0061630">
    <property type="term" value="F:ubiquitin protein ligase activity"/>
    <property type="evidence" value="ECO:0007669"/>
    <property type="project" value="InterPro"/>
</dbReference>
<accession>A0A0C3PC78</accession>
<dbReference type="PROSITE" id="PS50089">
    <property type="entry name" value="ZF_RING_2"/>
    <property type="match status" value="1"/>
</dbReference>
<dbReference type="OrthoDB" id="116827at2759"/>
<evidence type="ECO:0000256" key="3">
    <source>
        <dbReference type="ARBA" id="ARBA00023242"/>
    </source>
</evidence>
<dbReference type="Pfam" id="PF15906">
    <property type="entry name" value="zf-NOSIP"/>
    <property type="match status" value="1"/>
</dbReference>
<dbReference type="InterPro" id="IPR001841">
    <property type="entry name" value="Znf_RING"/>
</dbReference>
<dbReference type="PANTHER" id="PTHR13063">
    <property type="entry name" value="ENOS INTERACTING PROTEIN"/>
    <property type="match status" value="1"/>
</dbReference>
<comment type="subcellular location">
    <subcellularLocation>
        <location evidence="1 4">Nucleus</location>
    </subcellularLocation>
</comment>
<reference evidence="9" key="2">
    <citation type="submission" date="2015-01" db="EMBL/GenBank/DDBJ databases">
        <title>Evolutionary Origins and Diversification of the Mycorrhizal Mutualists.</title>
        <authorList>
            <consortium name="DOE Joint Genome Institute"/>
            <consortium name="Mycorrhizal Genomics Consortium"/>
            <person name="Kohler A."/>
            <person name="Kuo A."/>
            <person name="Nagy L.G."/>
            <person name="Floudas D."/>
            <person name="Copeland A."/>
            <person name="Barry K.W."/>
            <person name="Cichocki N."/>
            <person name="Veneault-Fourrey C."/>
            <person name="LaButti K."/>
            <person name="Lindquist E.A."/>
            <person name="Lipzen A."/>
            <person name="Lundell T."/>
            <person name="Morin E."/>
            <person name="Murat C."/>
            <person name="Riley R."/>
            <person name="Ohm R."/>
            <person name="Sun H."/>
            <person name="Tunlid A."/>
            <person name="Henrissat B."/>
            <person name="Grigoriev I.V."/>
            <person name="Hibbett D.S."/>
            <person name="Martin F."/>
        </authorList>
    </citation>
    <scope>NUCLEOTIDE SEQUENCE [LARGE SCALE GENOMIC DNA]</scope>
    <source>
        <strain evidence="9">Marx 270</strain>
    </source>
</reference>
<keyword evidence="9" id="KW-1185">Reference proteome</keyword>
<dbReference type="HOGENOM" id="CLU_053742_1_0_1"/>
<evidence type="ECO:0000256" key="4">
    <source>
        <dbReference type="PIRNR" id="PIRNR023577"/>
    </source>
</evidence>
<feature type="domain" description="RING-type" evidence="7">
    <location>
        <begin position="254"/>
        <end position="296"/>
    </location>
</feature>
<evidence type="ECO:0000256" key="1">
    <source>
        <dbReference type="ARBA" id="ARBA00004123"/>
    </source>
</evidence>
<keyword evidence="6" id="KW-0175">Coiled coil</keyword>
<dbReference type="Proteomes" id="UP000054217">
    <property type="component" value="Unassembled WGS sequence"/>
</dbReference>
<dbReference type="PANTHER" id="PTHR13063:SF10">
    <property type="entry name" value="NITRIC OXIDE SYNTHASE-INTERACTING PROTEIN"/>
    <property type="match status" value="1"/>
</dbReference>
<keyword evidence="5" id="KW-0479">Metal-binding</keyword>
<evidence type="ECO:0000256" key="2">
    <source>
        <dbReference type="ARBA" id="ARBA00008126"/>
    </source>
</evidence>
<dbReference type="AlphaFoldDB" id="A0A0C3PC78"/>
<dbReference type="InterPro" id="IPR013083">
    <property type="entry name" value="Znf_RING/FYVE/PHD"/>
</dbReference>
<evidence type="ECO:0000256" key="5">
    <source>
        <dbReference type="PROSITE-ProRule" id="PRU00175"/>
    </source>
</evidence>
<dbReference type="SUPFAM" id="SSF57850">
    <property type="entry name" value="RING/U-box"/>
    <property type="match status" value="2"/>
</dbReference>
<proteinExistence type="inferred from homology"/>
<dbReference type="InterPro" id="IPR031790">
    <property type="entry name" value="Znf-NOSIP"/>
</dbReference>
<dbReference type="GO" id="GO:0005634">
    <property type="term" value="C:nucleus"/>
    <property type="evidence" value="ECO:0007669"/>
    <property type="project" value="UniProtKB-SubCell"/>
</dbReference>
<gene>
    <name evidence="8" type="ORF">M404DRAFT_127447</name>
</gene>
<evidence type="ECO:0000259" key="7">
    <source>
        <dbReference type="PROSITE" id="PS50089"/>
    </source>
</evidence>
<dbReference type="EMBL" id="KN831950">
    <property type="protein sequence ID" value="KIO11325.1"/>
    <property type="molecule type" value="Genomic_DNA"/>
</dbReference>
<evidence type="ECO:0000313" key="9">
    <source>
        <dbReference type="Proteomes" id="UP000054217"/>
    </source>
</evidence>
<dbReference type="STRING" id="870435.A0A0C3PC78"/>
<organism evidence="8 9">
    <name type="scientific">Pisolithus tinctorius Marx 270</name>
    <dbReference type="NCBI Taxonomy" id="870435"/>
    <lineage>
        <taxon>Eukaryota</taxon>
        <taxon>Fungi</taxon>
        <taxon>Dikarya</taxon>
        <taxon>Basidiomycota</taxon>
        <taxon>Agaricomycotina</taxon>
        <taxon>Agaricomycetes</taxon>
        <taxon>Agaricomycetidae</taxon>
        <taxon>Boletales</taxon>
        <taxon>Sclerodermatineae</taxon>
        <taxon>Pisolithaceae</taxon>
        <taxon>Pisolithus</taxon>
    </lineage>
</organism>
<dbReference type="Gene3D" id="3.30.40.10">
    <property type="entry name" value="Zinc/RING finger domain, C3HC4 (zinc finger)"/>
    <property type="match status" value="2"/>
</dbReference>
<protein>
    <recommendedName>
        <fullName evidence="7">RING-type domain-containing protein</fullName>
    </recommendedName>
</protein>
<feature type="coiled-coil region" evidence="6">
    <location>
        <begin position="67"/>
        <end position="104"/>
    </location>
</feature>
<keyword evidence="5" id="KW-0862">Zinc</keyword>
<dbReference type="InterPro" id="IPR016818">
    <property type="entry name" value="NOSIP"/>
</dbReference>
<reference evidence="8 9" key="1">
    <citation type="submission" date="2014-04" db="EMBL/GenBank/DDBJ databases">
        <authorList>
            <consortium name="DOE Joint Genome Institute"/>
            <person name="Kuo A."/>
            <person name="Kohler A."/>
            <person name="Costa M.D."/>
            <person name="Nagy L.G."/>
            <person name="Floudas D."/>
            <person name="Copeland A."/>
            <person name="Barry K.W."/>
            <person name="Cichocki N."/>
            <person name="Veneault-Fourrey C."/>
            <person name="LaButti K."/>
            <person name="Lindquist E.A."/>
            <person name="Lipzen A."/>
            <person name="Lundell T."/>
            <person name="Morin E."/>
            <person name="Murat C."/>
            <person name="Sun H."/>
            <person name="Tunlid A."/>
            <person name="Henrissat B."/>
            <person name="Grigoriev I.V."/>
            <person name="Hibbett D.S."/>
            <person name="Martin F."/>
            <person name="Nordberg H.P."/>
            <person name="Cantor M.N."/>
            <person name="Hua S.X."/>
        </authorList>
    </citation>
    <scope>NUCLEOTIDE SEQUENCE [LARGE SCALE GENOMIC DNA]</scope>
    <source>
        <strain evidence="8 9">Marx 270</strain>
    </source>
</reference>
<dbReference type="PIRSF" id="PIRSF023577">
    <property type="entry name" value="ENOS_interacting"/>
    <property type="match status" value="1"/>
</dbReference>
<keyword evidence="3 4" id="KW-0539">Nucleus</keyword>
<dbReference type="GO" id="GO:0008270">
    <property type="term" value="F:zinc ion binding"/>
    <property type="evidence" value="ECO:0007669"/>
    <property type="project" value="UniProtKB-KW"/>
</dbReference>
<comment type="similarity">
    <text evidence="2 4">Belongs to the NOSIP family.</text>
</comment>
<sequence length="350" mass="38722">MTKHSKNNTASSVFSYAEKQKTEYGTKRQRLGNESMRNFDACALCLQRARDPVACDQGHLFCKECVYTDLLTQKKDMKRQKERLEKLRKEADEEKERALEAARERVLKDFEQGQLTLSSGVANAATTSGSNAKEARPGKRKLDFDSTTVQTLMREAEEAALRQIEREQAEALRAKLPDFWLPSLTPTYTSKGPPSSLRDVKVQTMCRGGHPSHSINLKSLTPVQFSFVAASNSRSTESTPATSHKGETEETAICPSCKSNFSNNKVILLMKQCSHVVCKVCTDSLVRPAKQCIVCDKTLDSGDIIELKREGGWLDLTFSMPLSDLRNPIGTGFAGGGLAETTKRGLAFQG</sequence>
<keyword evidence="5" id="KW-0863">Zinc-finger</keyword>
<evidence type="ECO:0000256" key="6">
    <source>
        <dbReference type="SAM" id="Coils"/>
    </source>
</evidence>